<gene>
    <name evidence="1" type="ORF">RFN28_10110</name>
</gene>
<dbReference type="EMBL" id="JAVIIW010000009">
    <property type="protein sequence ID" value="MDX8478831.1"/>
    <property type="molecule type" value="Genomic_DNA"/>
</dbReference>
<accession>A0ABU4XVV3</accession>
<evidence type="ECO:0000313" key="1">
    <source>
        <dbReference type="EMBL" id="MDX8478831.1"/>
    </source>
</evidence>
<evidence type="ECO:0000313" key="2">
    <source>
        <dbReference type="Proteomes" id="UP001287059"/>
    </source>
</evidence>
<reference evidence="1 2" key="1">
    <citation type="submission" date="2023-08" db="EMBL/GenBank/DDBJ databases">
        <title>Implementing the SeqCode for naming new Mesorhizobium species isolated from Vachellia karroo root nodules.</title>
        <authorList>
            <person name="Van Lill M."/>
        </authorList>
    </citation>
    <scope>NUCLEOTIDE SEQUENCE [LARGE SCALE GENOMIC DNA]</scope>
    <source>
        <strain evidence="1 2">VK24D</strain>
    </source>
</reference>
<proteinExistence type="predicted"/>
<keyword evidence="2" id="KW-1185">Reference proteome</keyword>
<comment type="caution">
    <text evidence="1">The sequence shown here is derived from an EMBL/GenBank/DDBJ whole genome shotgun (WGS) entry which is preliminary data.</text>
</comment>
<name>A0ABU4XVV3_9HYPH</name>
<sequence length="244" mass="26810">MRTLADKVRICAANNADLYEAVFRALGLREHRNPFIWWSESPAPPYYSNLTTLNPDPIELQLKAIKQLSLALEGPFAVKDGFSRLDLADLGFKLLFSASWVWADPDSAIGDTGGRMAVGWRRICDADALSAWENAWAFDNPSDRRVFPPAILDNPDVAFFGRVTTDGFDAGCIVNRSQEAMGLSNVFAKGNDAETVYRDAANAAFTQANGLPLVGYEHGDALQVARIAGFEPVGDLRIWLQLSK</sequence>
<dbReference type="Proteomes" id="UP001287059">
    <property type="component" value="Unassembled WGS sequence"/>
</dbReference>
<organism evidence="1 2">
    <name type="scientific">Mesorhizobium album</name>
    <dbReference type="NCBI Taxonomy" id="3072314"/>
    <lineage>
        <taxon>Bacteria</taxon>
        <taxon>Pseudomonadati</taxon>
        <taxon>Pseudomonadota</taxon>
        <taxon>Alphaproteobacteria</taxon>
        <taxon>Hyphomicrobiales</taxon>
        <taxon>Phyllobacteriaceae</taxon>
        <taxon>Mesorhizobium</taxon>
    </lineage>
</organism>
<evidence type="ECO:0008006" key="3">
    <source>
        <dbReference type="Google" id="ProtNLM"/>
    </source>
</evidence>
<dbReference type="RefSeq" id="WP_320287206.1">
    <property type="nucleotide sequence ID" value="NZ_JAVIIW010000009.1"/>
</dbReference>
<protein>
    <recommendedName>
        <fullName evidence="3">N-acetyltransferase domain-containing protein</fullName>
    </recommendedName>
</protein>